<dbReference type="Gene3D" id="3.30.1490.340">
    <property type="match status" value="1"/>
</dbReference>
<dbReference type="Pfam" id="PF18505">
    <property type="entry name" value="DUF5619"/>
    <property type="match status" value="1"/>
</dbReference>
<name>A0A450S0T3_9GAMM</name>
<feature type="domain" description="DUF5619" evidence="1">
    <location>
        <begin position="33"/>
        <end position="108"/>
    </location>
</feature>
<dbReference type="InterPro" id="IPR041145">
    <property type="entry name" value="DUF5619"/>
</dbReference>
<protein>
    <recommendedName>
        <fullName evidence="1">DUF5619 domain-containing protein</fullName>
    </recommendedName>
</protein>
<reference evidence="2" key="1">
    <citation type="submission" date="2019-02" db="EMBL/GenBank/DDBJ databases">
        <authorList>
            <person name="Gruber-Vodicka R. H."/>
            <person name="Seah K. B. B."/>
        </authorList>
    </citation>
    <scope>NUCLEOTIDE SEQUENCE</scope>
    <source>
        <strain evidence="3">BECK_DK161</strain>
        <strain evidence="2">BECK_DK47</strain>
    </source>
</reference>
<dbReference type="AlphaFoldDB" id="A0A450S0T3"/>
<proteinExistence type="predicted"/>
<organism evidence="2">
    <name type="scientific">Candidatus Kentrum sp. DK</name>
    <dbReference type="NCBI Taxonomy" id="2126562"/>
    <lineage>
        <taxon>Bacteria</taxon>
        <taxon>Pseudomonadati</taxon>
        <taxon>Pseudomonadota</taxon>
        <taxon>Gammaproteobacteria</taxon>
        <taxon>Candidatus Kentrum</taxon>
    </lineage>
</organism>
<evidence type="ECO:0000313" key="3">
    <source>
        <dbReference type="EMBL" id="VFJ56953.1"/>
    </source>
</evidence>
<dbReference type="EMBL" id="CAADEY010000056">
    <property type="protein sequence ID" value="VFJ56953.1"/>
    <property type="molecule type" value="Genomic_DNA"/>
</dbReference>
<gene>
    <name evidence="2" type="ORF">BECKDK2373B_GA0170837_10109</name>
    <name evidence="3" type="ORF">BECKDK2373C_GA0170839_105621</name>
</gene>
<dbReference type="EMBL" id="CAADEX010000010">
    <property type="protein sequence ID" value="VFJ45258.1"/>
    <property type="molecule type" value="Genomic_DNA"/>
</dbReference>
<accession>A0A450S0T3</accession>
<evidence type="ECO:0000259" key="1">
    <source>
        <dbReference type="Pfam" id="PF18505"/>
    </source>
</evidence>
<evidence type="ECO:0000313" key="2">
    <source>
        <dbReference type="EMBL" id="VFJ45258.1"/>
    </source>
</evidence>
<sequence>MKTEKKTEAVCPATPRAPLPEPLTLGITPEIRVNDFNEAKAIADTEADNRLACPMLLSWYDRDRDFESPQHASECHEDSAIPGYVDFGINHGAELKIDIEQGRFVFYYLSAQC</sequence>